<dbReference type="AlphaFoldDB" id="A0A556PDR9"/>
<feature type="transmembrane region" description="Helical" evidence="1">
    <location>
        <begin position="107"/>
        <end position="126"/>
    </location>
</feature>
<dbReference type="EMBL" id="VMHE01000019">
    <property type="protein sequence ID" value="TSJ62529.1"/>
    <property type="molecule type" value="Genomic_DNA"/>
</dbReference>
<feature type="transmembrane region" description="Helical" evidence="1">
    <location>
        <begin position="147"/>
        <end position="166"/>
    </location>
</feature>
<keyword evidence="1" id="KW-1133">Transmembrane helix</keyword>
<evidence type="ECO:0000256" key="1">
    <source>
        <dbReference type="SAM" id="Phobius"/>
    </source>
</evidence>
<dbReference type="PANTHER" id="PTHR40078:SF1">
    <property type="entry name" value="INTEGRAL MEMBRANE PROTEIN"/>
    <property type="match status" value="1"/>
</dbReference>
<keyword evidence="3" id="KW-1185">Reference proteome</keyword>
<feature type="transmembrane region" description="Helical" evidence="1">
    <location>
        <begin position="7"/>
        <end position="29"/>
    </location>
</feature>
<name>A0A556PDR9_9BACI</name>
<proteinExistence type="predicted"/>
<evidence type="ECO:0008006" key="4">
    <source>
        <dbReference type="Google" id="ProtNLM"/>
    </source>
</evidence>
<accession>A0A556PDR9</accession>
<protein>
    <recommendedName>
        <fullName evidence="4">YitT family protein</fullName>
    </recommendedName>
</protein>
<organism evidence="2 3">
    <name type="scientific">Allobacillus salarius</name>
    <dbReference type="NCBI Taxonomy" id="1955272"/>
    <lineage>
        <taxon>Bacteria</taxon>
        <taxon>Bacillati</taxon>
        <taxon>Bacillota</taxon>
        <taxon>Bacilli</taxon>
        <taxon>Bacillales</taxon>
        <taxon>Bacillaceae</taxon>
        <taxon>Allobacillus</taxon>
    </lineage>
</organism>
<sequence length="213" mass="23883">MFITRWLFYFIGLLTFSYGITIALSMQHLGIHPWDVLAVALFEKLGLSIGSWAIIISLILIIVSWFLDKSYIKLGTFLNGVLVGAFVDLFLWIDFLPNASFTWTDSLVMIDGMVVMGIGGGLYNSAQVGSGPRDGFMLSIADKMNAPIGRVRIIVESFILVIGFILGGPVFWFTLIFTFVQSPVFAYSFIRFKAILSFIERRHNTMKNKTEAV</sequence>
<feature type="transmembrane region" description="Helical" evidence="1">
    <location>
        <begin position="49"/>
        <end position="67"/>
    </location>
</feature>
<dbReference type="Proteomes" id="UP000316425">
    <property type="component" value="Unassembled WGS sequence"/>
</dbReference>
<gene>
    <name evidence="2" type="ORF">FPQ13_10020</name>
</gene>
<dbReference type="InterPro" id="IPR038750">
    <property type="entry name" value="YczE/YyaS-like"/>
</dbReference>
<dbReference type="OrthoDB" id="154912at2"/>
<evidence type="ECO:0000313" key="2">
    <source>
        <dbReference type="EMBL" id="TSJ62529.1"/>
    </source>
</evidence>
<reference evidence="2 3" key="1">
    <citation type="submission" date="2019-07" db="EMBL/GenBank/DDBJ databases">
        <title>Allobacillus sp. nov. SKP isolated from shrimp paste of Euphausiacea.</title>
        <authorList>
            <person name="Kanchanasin P."/>
            <person name="Tanasupawat S."/>
            <person name="Shi W."/>
            <person name="Wu L."/>
            <person name="Ma J."/>
        </authorList>
    </citation>
    <scope>NUCLEOTIDE SEQUENCE [LARGE SCALE GENOMIC DNA]</scope>
    <source>
        <strain evidence="2 3">SKP4-8</strain>
    </source>
</reference>
<keyword evidence="1" id="KW-0812">Transmembrane</keyword>
<evidence type="ECO:0000313" key="3">
    <source>
        <dbReference type="Proteomes" id="UP000316425"/>
    </source>
</evidence>
<dbReference type="Pfam" id="PF19700">
    <property type="entry name" value="DUF6198"/>
    <property type="match status" value="1"/>
</dbReference>
<comment type="caution">
    <text evidence="2">The sequence shown here is derived from an EMBL/GenBank/DDBJ whole genome shotgun (WGS) entry which is preliminary data.</text>
</comment>
<dbReference type="PANTHER" id="PTHR40078">
    <property type="entry name" value="INTEGRAL MEMBRANE PROTEIN-RELATED"/>
    <property type="match status" value="1"/>
</dbReference>
<feature type="transmembrane region" description="Helical" evidence="1">
    <location>
        <begin position="74"/>
        <end position="95"/>
    </location>
</feature>
<feature type="transmembrane region" description="Helical" evidence="1">
    <location>
        <begin position="172"/>
        <end position="192"/>
    </location>
</feature>
<keyword evidence="1" id="KW-0472">Membrane</keyword>